<organism evidence="1 2">
    <name type="scientific">Treponema porcinum</name>
    <dbReference type="NCBI Taxonomy" id="261392"/>
    <lineage>
        <taxon>Bacteria</taxon>
        <taxon>Pseudomonadati</taxon>
        <taxon>Spirochaetota</taxon>
        <taxon>Spirochaetia</taxon>
        <taxon>Spirochaetales</taxon>
        <taxon>Treponemataceae</taxon>
        <taxon>Treponema</taxon>
    </lineage>
</organism>
<dbReference type="STRING" id="261392.SAMN02745149_00581"/>
<accession>A0A1T4JMG1</accession>
<gene>
    <name evidence="1" type="ORF">SAMN02745149_00581</name>
</gene>
<dbReference type="RefSeq" id="WP_200805272.1">
    <property type="nucleotide sequence ID" value="NZ_FUWG01000004.1"/>
</dbReference>
<proteinExistence type="predicted"/>
<reference evidence="1 2" key="1">
    <citation type="submission" date="2017-02" db="EMBL/GenBank/DDBJ databases">
        <authorList>
            <person name="Peterson S.W."/>
        </authorList>
    </citation>
    <scope>NUCLEOTIDE SEQUENCE [LARGE SCALE GENOMIC DNA]</scope>
    <source>
        <strain evidence="1 2">ATCC BAA-908</strain>
    </source>
</reference>
<evidence type="ECO:0000313" key="2">
    <source>
        <dbReference type="Proteomes" id="UP000190423"/>
    </source>
</evidence>
<sequence>MATSSLSKSFVIKTKTEAKNFVKLFTEQDKNPPLRDVNVIPVSKERLKELINASRK</sequence>
<dbReference type="EMBL" id="FUWG01000004">
    <property type="protein sequence ID" value="SJZ31379.1"/>
    <property type="molecule type" value="Genomic_DNA"/>
</dbReference>
<dbReference type="AlphaFoldDB" id="A0A1T4JMG1"/>
<name>A0A1T4JMG1_TREPO</name>
<dbReference type="GeneID" id="78317557"/>
<protein>
    <submittedName>
        <fullName evidence="1">Uncharacterized protein</fullName>
    </submittedName>
</protein>
<evidence type="ECO:0000313" key="1">
    <source>
        <dbReference type="EMBL" id="SJZ31379.1"/>
    </source>
</evidence>
<keyword evidence="2" id="KW-1185">Reference proteome</keyword>
<dbReference type="Proteomes" id="UP000190423">
    <property type="component" value="Unassembled WGS sequence"/>
</dbReference>